<dbReference type="EMBL" id="RIBZ01000171">
    <property type="protein sequence ID" value="RNG27757.1"/>
    <property type="molecule type" value="Genomic_DNA"/>
</dbReference>
<evidence type="ECO:0000256" key="1">
    <source>
        <dbReference type="SAM" id="MobiDB-lite"/>
    </source>
</evidence>
<sequence length="100" mass="11222">MSDELPADFVRVVEYDVPGTGLTRYAIHRKQSDGLRYIHDHADRDPVDVAYGHAVRELAEDCGYEFAVTDVDGLLAHQLHEGDYDLDEDDEENGEEDGEG</sequence>
<reference evidence="2 3" key="1">
    <citation type="submission" date="2018-11" db="EMBL/GenBank/DDBJ databases">
        <title>The Potential of Streptomyces as Biocontrol Agents against the Tomato grey mould, Botrytis cinerea (Gray mold) Frontiers in Microbiology.</title>
        <authorList>
            <person name="Li D."/>
        </authorList>
    </citation>
    <scope>NUCLEOTIDE SEQUENCE [LARGE SCALE GENOMIC DNA]</scope>
    <source>
        <strain evidence="2 3">NEAU-LD23</strain>
    </source>
</reference>
<evidence type="ECO:0000313" key="2">
    <source>
        <dbReference type="EMBL" id="RNG27757.1"/>
    </source>
</evidence>
<proteinExistence type="predicted"/>
<dbReference type="Proteomes" id="UP000275401">
    <property type="component" value="Unassembled WGS sequence"/>
</dbReference>
<gene>
    <name evidence="2" type="ORF">EEJ42_12990</name>
</gene>
<evidence type="ECO:0000313" key="3">
    <source>
        <dbReference type="Proteomes" id="UP000275401"/>
    </source>
</evidence>
<protein>
    <submittedName>
        <fullName evidence="2">Uncharacterized protein</fullName>
    </submittedName>
</protein>
<dbReference type="AlphaFoldDB" id="A0A3M8WDX8"/>
<feature type="compositionally biased region" description="Acidic residues" evidence="1">
    <location>
        <begin position="84"/>
        <end position="100"/>
    </location>
</feature>
<feature type="region of interest" description="Disordered" evidence="1">
    <location>
        <begin position="81"/>
        <end position="100"/>
    </location>
</feature>
<dbReference type="RefSeq" id="WP_123100100.1">
    <property type="nucleotide sequence ID" value="NZ_RIBZ01000171.1"/>
</dbReference>
<keyword evidence="3" id="KW-1185">Reference proteome</keyword>
<accession>A0A3M8WDX8</accession>
<name>A0A3M8WDX8_9ACTN</name>
<comment type="caution">
    <text evidence="2">The sequence shown here is derived from an EMBL/GenBank/DDBJ whole genome shotgun (WGS) entry which is preliminary data.</text>
</comment>
<organism evidence="2 3">
    <name type="scientific">Streptomyces botrytidirepellens</name>
    <dbReference type="NCBI Taxonomy" id="2486417"/>
    <lineage>
        <taxon>Bacteria</taxon>
        <taxon>Bacillati</taxon>
        <taxon>Actinomycetota</taxon>
        <taxon>Actinomycetes</taxon>
        <taxon>Kitasatosporales</taxon>
        <taxon>Streptomycetaceae</taxon>
        <taxon>Streptomyces</taxon>
    </lineage>
</organism>